<gene>
    <name evidence="3" type="ORF">PsYK624_125650</name>
</gene>
<keyword evidence="4" id="KW-1185">Reference proteome</keyword>
<dbReference type="Gene3D" id="1.10.472.10">
    <property type="entry name" value="Cyclin-like"/>
    <property type="match status" value="1"/>
</dbReference>
<dbReference type="PANTHER" id="PTHR15615:SF10">
    <property type="entry name" value="PHO85 CYCLIN-2-RELATED"/>
    <property type="match status" value="1"/>
</dbReference>
<accession>A0A9P3LIH5</accession>
<dbReference type="GO" id="GO:0005634">
    <property type="term" value="C:nucleus"/>
    <property type="evidence" value="ECO:0007669"/>
    <property type="project" value="TreeGrafter"/>
</dbReference>
<dbReference type="SUPFAM" id="SSF47954">
    <property type="entry name" value="Cyclin-like"/>
    <property type="match status" value="1"/>
</dbReference>
<dbReference type="AlphaFoldDB" id="A0A9P3LIH5"/>
<dbReference type="EMBL" id="BPQB01000059">
    <property type="protein sequence ID" value="GJE96370.1"/>
    <property type="molecule type" value="Genomic_DNA"/>
</dbReference>
<sequence length="345" mass="37062">MVQGGYSPVHEASLVDPALHSPAVLEMLDVKMSRTLIEYVVDCVVETVDYAMGRPSSSRGRSSSRQQLHTSFLHFVNNVLTKAEVKVPVLLVALVYIDRAKPHLQIALEQWACERVFLGSLILANKYCNDSTLKNVHWALCTGVFGKRDIGRIEREFLDVLDYELTIHEGDLLSHHDALMSLVAPARFAARTHHTVSAPASPRHHHRAARRVSPQPSLPSRWSDSADSEASLSDHSSSPAQSPMPLTPPAAHIETTFVAALSSSPEPIAPAEVPVAAAKARAGDAHPHRRFSALSNMLKSLPIPHFHHSASAASSASSLASVSPVSSASSASSIPRVPRAAAVAA</sequence>
<dbReference type="GO" id="GO:0000307">
    <property type="term" value="C:cyclin-dependent protein kinase holoenzyme complex"/>
    <property type="evidence" value="ECO:0007669"/>
    <property type="project" value="TreeGrafter"/>
</dbReference>
<dbReference type="InterPro" id="IPR013922">
    <property type="entry name" value="Cyclin_PHO80-like"/>
</dbReference>
<dbReference type="PANTHER" id="PTHR15615">
    <property type="match status" value="1"/>
</dbReference>
<feature type="region of interest" description="Disordered" evidence="1">
    <location>
        <begin position="193"/>
        <end position="249"/>
    </location>
</feature>
<evidence type="ECO:0000313" key="3">
    <source>
        <dbReference type="EMBL" id="GJE96370.1"/>
    </source>
</evidence>
<dbReference type="Proteomes" id="UP000703269">
    <property type="component" value="Unassembled WGS sequence"/>
</dbReference>
<dbReference type="CDD" id="cd20557">
    <property type="entry name" value="CYCLIN_ScPCL1-like"/>
    <property type="match status" value="1"/>
</dbReference>
<protein>
    <recommendedName>
        <fullName evidence="2">Cyclin N-terminal domain-containing protein</fullName>
    </recommendedName>
</protein>
<dbReference type="OrthoDB" id="10250320at2759"/>
<reference evidence="3 4" key="1">
    <citation type="submission" date="2021-08" db="EMBL/GenBank/DDBJ databases">
        <title>Draft Genome Sequence of Phanerochaete sordida strain YK-624.</title>
        <authorList>
            <person name="Mori T."/>
            <person name="Dohra H."/>
            <person name="Suzuki T."/>
            <person name="Kawagishi H."/>
            <person name="Hirai H."/>
        </authorList>
    </citation>
    <scope>NUCLEOTIDE SEQUENCE [LARGE SCALE GENOMIC DNA]</scope>
    <source>
        <strain evidence="3 4">YK-624</strain>
    </source>
</reference>
<dbReference type="InterPro" id="IPR036915">
    <property type="entry name" value="Cyclin-like_sf"/>
</dbReference>
<evidence type="ECO:0000313" key="4">
    <source>
        <dbReference type="Proteomes" id="UP000703269"/>
    </source>
</evidence>
<feature type="compositionally biased region" description="Low complexity" evidence="1">
    <location>
        <begin position="223"/>
        <end position="241"/>
    </location>
</feature>
<organism evidence="3 4">
    <name type="scientific">Phanerochaete sordida</name>
    <dbReference type="NCBI Taxonomy" id="48140"/>
    <lineage>
        <taxon>Eukaryota</taxon>
        <taxon>Fungi</taxon>
        <taxon>Dikarya</taxon>
        <taxon>Basidiomycota</taxon>
        <taxon>Agaricomycotina</taxon>
        <taxon>Agaricomycetes</taxon>
        <taxon>Polyporales</taxon>
        <taxon>Phanerochaetaceae</taxon>
        <taxon>Phanerochaete</taxon>
    </lineage>
</organism>
<comment type="caution">
    <text evidence="3">The sequence shown here is derived from an EMBL/GenBank/DDBJ whole genome shotgun (WGS) entry which is preliminary data.</text>
</comment>
<dbReference type="InterPro" id="IPR006671">
    <property type="entry name" value="Cyclin_N"/>
</dbReference>
<dbReference type="Pfam" id="PF00134">
    <property type="entry name" value="Cyclin_N"/>
    <property type="match status" value="1"/>
</dbReference>
<name>A0A9P3LIH5_9APHY</name>
<proteinExistence type="predicted"/>
<dbReference type="GO" id="GO:0019901">
    <property type="term" value="F:protein kinase binding"/>
    <property type="evidence" value="ECO:0007669"/>
    <property type="project" value="InterPro"/>
</dbReference>
<dbReference type="GO" id="GO:0016538">
    <property type="term" value="F:cyclin-dependent protein serine/threonine kinase regulator activity"/>
    <property type="evidence" value="ECO:0007669"/>
    <property type="project" value="TreeGrafter"/>
</dbReference>
<evidence type="ECO:0000256" key="1">
    <source>
        <dbReference type="SAM" id="MobiDB-lite"/>
    </source>
</evidence>
<evidence type="ECO:0000259" key="2">
    <source>
        <dbReference type="Pfam" id="PF00134"/>
    </source>
</evidence>
<feature type="domain" description="Cyclin N-terminal" evidence="2">
    <location>
        <begin position="65"/>
        <end position="166"/>
    </location>
</feature>